<dbReference type="Gene3D" id="2.30.30.140">
    <property type="match status" value="1"/>
</dbReference>
<dbReference type="AlphaFoldDB" id="A0A8S0V7H8"/>
<dbReference type="CDD" id="cd20405">
    <property type="entry name" value="Tudor_Agenet_AtDUF_rpt1_3"/>
    <property type="match status" value="1"/>
</dbReference>
<dbReference type="PANTHER" id="PTHR31917">
    <property type="entry name" value="AGENET DOMAIN-CONTAINING PROTEIN-RELATED"/>
    <property type="match status" value="1"/>
</dbReference>
<dbReference type="SMART" id="SM00743">
    <property type="entry name" value="Agenet"/>
    <property type="match status" value="2"/>
</dbReference>
<gene>
    <name evidence="2" type="ORF">OLEA9_A051605</name>
</gene>
<dbReference type="EMBL" id="CACTIH010009167">
    <property type="protein sequence ID" value="CAA3026605.1"/>
    <property type="molecule type" value="Genomic_DNA"/>
</dbReference>
<name>A0A8S0V7H8_OLEEU</name>
<feature type="domain" description="Agenet" evidence="1">
    <location>
        <begin position="75"/>
        <end position="131"/>
    </location>
</feature>
<dbReference type="CDD" id="cd20406">
    <property type="entry name" value="Tudor_Agenet_AtDUF_rpt2_4"/>
    <property type="match status" value="1"/>
</dbReference>
<accession>A0A8S0V7H8</accession>
<evidence type="ECO:0000313" key="3">
    <source>
        <dbReference type="Proteomes" id="UP000594638"/>
    </source>
</evidence>
<dbReference type="Pfam" id="PF05641">
    <property type="entry name" value="Agenet"/>
    <property type="match status" value="2"/>
</dbReference>
<evidence type="ECO:0000259" key="1">
    <source>
        <dbReference type="SMART" id="SM00743"/>
    </source>
</evidence>
<keyword evidence="3" id="KW-1185">Reference proteome</keyword>
<dbReference type="Gramene" id="OE9A051605T1">
    <property type="protein sequence ID" value="OE9A051605C1"/>
    <property type="gene ID" value="OE9A051605"/>
</dbReference>
<sequence>MSATMKFKYKDQVEVASNEVGFVGSYYESKVVNQLPGQDYVVEYLTLVEDDFSGPLKEVVTASEVRPPPPPIPVVAFKLYDLVDAFDNDGWWVGKITKRIANKYYVYFERSSKDEFAYDFERLRLHQEWVNGKWIIPENKLNRGTRLL</sequence>
<proteinExistence type="predicted"/>
<organism evidence="2 3">
    <name type="scientific">Olea europaea subsp. europaea</name>
    <dbReference type="NCBI Taxonomy" id="158383"/>
    <lineage>
        <taxon>Eukaryota</taxon>
        <taxon>Viridiplantae</taxon>
        <taxon>Streptophyta</taxon>
        <taxon>Embryophyta</taxon>
        <taxon>Tracheophyta</taxon>
        <taxon>Spermatophyta</taxon>
        <taxon>Magnoliopsida</taxon>
        <taxon>eudicotyledons</taxon>
        <taxon>Gunneridae</taxon>
        <taxon>Pentapetalae</taxon>
        <taxon>asterids</taxon>
        <taxon>lamiids</taxon>
        <taxon>Lamiales</taxon>
        <taxon>Oleaceae</taxon>
        <taxon>Oleeae</taxon>
        <taxon>Olea</taxon>
    </lineage>
</organism>
<dbReference type="InterPro" id="IPR008395">
    <property type="entry name" value="Agenet-like_dom"/>
</dbReference>
<dbReference type="OrthoDB" id="938602at2759"/>
<feature type="domain" description="Agenet" evidence="1">
    <location>
        <begin position="5"/>
        <end position="73"/>
    </location>
</feature>
<dbReference type="InterPro" id="IPR014002">
    <property type="entry name" value="Agenet_dom_plant"/>
</dbReference>
<protein>
    <recommendedName>
        <fullName evidence="1">Agenet domain-containing protein</fullName>
    </recommendedName>
</protein>
<comment type="caution">
    <text evidence="2">The sequence shown here is derived from an EMBL/GenBank/DDBJ whole genome shotgun (WGS) entry which is preliminary data.</text>
</comment>
<evidence type="ECO:0000313" key="2">
    <source>
        <dbReference type="EMBL" id="CAA3026605.1"/>
    </source>
</evidence>
<dbReference type="PANTHER" id="PTHR31917:SF148">
    <property type="entry name" value="DUF724 DOMAIN-CONTAINING PROTEIN 2"/>
    <property type="match status" value="1"/>
</dbReference>
<reference evidence="2 3" key="1">
    <citation type="submission" date="2019-12" db="EMBL/GenBank/DDBJ databases">
        <authorList>
            <person name="Alioto T."/>
            <person name="Alioto T."/>
            <person name="Gomez Garrido J."/>
        </authorList>
    </citation>
    <scope>NUCLEOTIDE SEQUENCE [LARGE SCALE GENOMIC DNA]</scope>
</reference>
<dbReference type="Proteomes" id="UP000594638">
    <property type="component" value="Unassembled WGS sequence"/>
</dbReference>